<feature type="compositionally biased region" description="Polar residues" evidence="10">
    <location>
        <begin position="82"/>
        <end position="104"/>
    </location>
</feature>
<keyword evidence="7 9" id="KW-0539">Nucleus</keyword>
<feature type="compositionally biased region" description="Polar residues" evidence="10">
    <location>
        <begin position="308"/>
        <end position="317"/>
    </location>
</feature>
<evidence type="ECO:0000256" key="5">
    <source>
        <dbReference type="ARBA" id="ARBA00023159"/>
    </source>
</evidence>
<evidence type="ECO:0000313" key="12">
    <source>
        <dbReference type="Proteomes" id="UP000800092"/>
    </source>
</evidence>
<evidence type="ECO:0000256" key="7">
    <source>
        <dbReference type="ARBA" id="ARBA00023242"/>
    </source>
</evidence>
<keyword evidence="5 9" id="KW-0010">Activator</keyword>
<proteinExistence type="inferred from homology"/>
<evidence type="ECO:0000256" key="6">
    <source>
        <dbReference type="ARBA" id="ARBA00023163"/>
    </source>
</evidence>
<dbReference type="GO" id="GO:0016592">
    <property type="term" value="C:mediator complex"/>
    <property type="evidence" value="ECO:0007669"/>
    <property type="project" value="InterPro"/>
</dbReference>
<keyword evidence="6 9" id="KW-0804">Transcription</keyword>
<feature type="compositionally biased region" description="Basic and acidic residues" evidence="10">
    <location>
        <begin position="452"/>
        <end position="490"/>
    </location>
</feature>
<evidence type="ECO:0000256" key="4">
    <source>
        <dbReference type="ARBA" id="ARBA00023015"/>
    </source>
</evidence>
<dbReference type="InterPro" id="IPR013942">
    <property type="entry name" value="Mediator_Med19_fun"/>
</dbReference>
<gene>
    <name evidence="9" type="primary">MED19</name>
    <name evidence="11" type="ORF">EV356DRAFT_487452</name>
</gene>
<feature type="compositionally biased region" description="Low complexity" evidence="10">
    <location>
        <begin position="326"/>
        <end position="345"/>
    </location>
</feature>
<dbReference type="GO" id="GO:0006357">
    <property type="term" value="P:regulation of transcription by RNA polymerase II"/>
    <property type="evidence" value="ECO:0007669"/>
    <property type="project" value="InterPro"/>
</dbReference>
<dbReference type="Pfam" id="PF08633">
    <property type="entry name" value="Rox3"/>
    <property type="match status" value="1"/>
</dbReference>
<keyword evidence="4 9" id="KW-0805">Transcription regulation</keyword>
<dbReference type="OrthoDB" id="2160599at2759"/>
<keyword evidence="12" id="KW-1185">Reference proteome</keyword>
<feature type="compositionally biased region" description="Low complexity" evidence="10">
    <location>
        <begin position="407"/>
        <end position="421"/>
    </location>
</feature>
<dbReference type="AlphaFoldDB" id="A0A6A6H6K8"/>
<feature type="compositionally biased region" description="Low complexity" evidence="10">
    <location>
        <begin position="45"/>
        <end position="81"/>
    </location>
</feature>
<evidence type="ECO:0000256" key="10">
    <source>
        <dbReference type="SAM" id="MobiDB-lite"/>
    </source>
</evidence>
<dbReference type="GO" id="GO:0003712">
    <property type="term" value="F:transcription coregulator activity"/>
    <property type="evidence" value="ECO:0007669"/>
    <property type="project" value="InterPro"/>
</dbReference>
<comment type="subcellular location">
    <subcellularLocation>
        <location evidence="1 9">Nucleus</location>
    </subcellularLocation>
</comment>
<dbReference type="Proteomes" id="UP000800092">
    <property type="component" value="Unassembled WGS sequence"/>
</dbReference>
<feature type="region of interest" description="Disordered" evidence="10">
    <location>
        <begin position="1"/>
        <end position="159"/>
    </location>
</feature>
<evidence type="ECO:0000313" key="11">
    <source>
        <dbReference type="EMBL" id="KAF2233163.1"/>
    </source>
</evidence>
<name>A0A6A6H6K8_VIRVR</name>
<comment type="subunit">
    <text evidence="9">Component of the Mediator complex.</text>
</comment>
<sequence length="490" mass="52806">MSAPSPKRQRLPGSFSPASPPYHLAAKGAIGSTKSTIVQPHTPISPSDMSSSGRGNSNSTSPTQPSNLSPPLSGSGSAHPSTQTSANTALPTPASSVKGGSTTMNDEDFPTDSISHLSTARPVTQDTATDDSASHTRTDHDWQNENDTQMEDVDQLPRRVDANSAPFYYILEESHPPSAPHPSQDLISMYSLDPIAASVARRDPITGDKINKIRKSYEGKIKTLGISGRNKSTTKPGELSSLFHIPEDAWQATEVSTRNVKKGMTASLDAKLDRALKMAPGKLPPEEADKWKSLLAVDEPAKSKSGAAATTDTTNRKLGTLPPPSSNAKTAASNSTTATAGSAAAHPEPSRPQRANKKRRYDDSSFEGYAEGLNEEDAGYSSPEEKLATVAAKKKRRKVRVSTDEGAAPVTAKTAMTTTVAGGNTAMGGRGSETRQQQERQQEGQMQKKRKREEERDREQEQRQGKSLKQDHPNKKMKKDFRFKLRPTEP</sequence>
<reference evidence="11" key="1">
    <citation type="journal article" date="2020" name="Stud. Mycol.">
        <title>101 Dothideomycetes genomes: a test case for predicting lifestyles and emergence of pathogens.</title>
        <authorList>
            <person name="Haridas S."/>
            <person name="Albert R."/>
            <person name="Binder M."/>
            <person name="Bloem J."/>
            <person name="Labutti K."/>
            <person name="Salamov A."/>
            <person name="Andreopoulos B."/>
            <person name="Baker S."/>
            <person name="Barry K."/>
            <person name="Bills G."/>
            <person name="Bluhm B."/>
            <person name="Cannon C."/>
            <person name="Castanera R."/>
            <person name="Culley D."/>
            <person name="Daum C."/>
            <person name="Ezra D."/>
            <person name="Gonzalez J."/>
            <person name="Henrissat B."/>
            <person name="Kuo A."/>
            <person name="Liang C."/>
            <person name="Lipzen A."/>
            <person name="Lutzoni F."/>
            <person name="Magnuson J."/>
            <person name="Mondo S."/>
            <person name="Nolan M."/>
            <person name="Ohm R."/>
            <person name="Pangilinan J."/>
            <person name="Park H.-J."/>
            <person name="Ramirez L."/>
            <person name="Alfaro M."/>
            <person name="Sun H."/>
            <person name="Tritt A."/>
            <person name="Yoshinaga Y."/>
            <person name="Zwiers L.-H."/>
            <person name="Turgeon B."/>
            <person name="Goodwin S."/>
            <person name="Spatafora J."/>
            <person name="Crous P."/>
            <person name="Grigoriev I."/>
        </authorList>
    </citation>
    <scope>NUCLEOTIDE SEQUENCE</scope>
    <source>
        <strain evidence="11">Tuck. ex Michener</strain>
    </source>
</reference>
<evidence type="ECO:0000256" key="2">
    <source>
        <dbReference type="ARBA" id="ARBA00009259"/>
    </source>
</evidence>
<organism evidence="11 12">
    <name type="scientific">Viridothelium virens</name>
    <name type="common">Speckled blister lichen</name>
    <name type="synonym">Trypethelium virens</name>
    <dbReference type="NCBI Taxonomy" id="1048519"/>
    <lineage>
        <taxon>Eukaryota</taxon>
        <taxon>Fungi</taxon>
        <taxon>Dikarya</taxon>
        <taxon>Ascomycota</taxon>
        <taxon>Pezizomycotina</taxon>
        <taxon>Dothideomycetes</taxon>
        <taxon>Dothideomycetes incertae sedis</taxon>
        <taxon>Trypetheliales</taxon>
        <taxon>Trypetheliaceae</taxon>
        <taxon>Viridothelium</taxon>
    </lineage>
</organism>
<evidence type="ECO:0000256" key="9">
    <source>
        <dbReference type="RuleBase" id="RU364151"/>
    </source>
</evidence>
<comment type="similarity">
    <text evidence="2 9">Belongs to the Mediator complex subunit 19 family.</text>
</comment>
<feature type="compositionally biased region" description="Polar residues" evidence="10">
    <location>
        <begin position="112"/>
        <end position="131"/>
    </location>
</feature>
<evidence type="ECO:0000256" key="1">
    <source>
        <dbReference type="ARBA" id="ARBA00004123"/>
    </source>
</evidence>
<protein>
    <recommendedName>
        <fullName evidence="3 9">Mediator of RNA polymerase II transcription subunit 19</fullName>
    </recommendedName>
    <alternativeName>
        <fullName evidence="8 9">Mediator complex subunit 19</fullName>
    </alternativeName>
</protein>
<accession>A0A6A6H6K8</accession>
<dbReference type="EMBL" id="ML991809">
    <property type="protein sequence ID" value="KAF2233163.1"/>
    <property type="molecule type" value="Genomic_DNA"/>
</dbReference>
<feature type="compositionally biased region" description="Basic and acidic residues" evidence="10">
    <location>
        <begin position="432"/>
        <end position="442"/>
    </location>
</feature>
<comment type="function">
    <text evidence="9">Component of the Mediator complex, a coactivator involved in the regulated transcription of nearly all RNA polymerase II-dependent genes. Mediator functions as a bridge to convey information from gene-specific regulatory proteins to the basal RNA polymerase II transcription machinery. Mediator is recruited to promoters by direct interactions with regulatory proteins and serves as a scaffold for the assembly of a functional preinitiation complex with RNA polymerase II and the general transcription factors.</text>
</comment>
<evidence type="ECO:0000256" key="8">
    <source>
        <dbReference type="ARBA" id="ARBA00032018"/>
    </source>
</evidence>
<feature type="compositionally biased region" description="Polar residues" evidence="10">
    <location>
        <begin position="32"/>
        <end position="44"/>
    </location>
</feature>
<evidence type="ECO:0000256" key="3">
    <source>
        <dbReference type="ARBA" id="ARBA00019615"/>
    </source>
</evidence>
<feature type="region of interest" description="Disordered" evidence="10">
    <location>
        <begin position="299"/>
        <end position="490"/>
    </location>
</feature>
<feature type="compositionally biased region" description="Basic and acidic residues" evidence="10">
    <location>
        <begin position="132"/>
        <end position="143"/>
    </location>
</feature>